<reference evidence="1 2" key="1">
    <citation type="journal article" date="2012" name="BMC Genomics">
        <title>Comparative genomics of bacteria in the genus Providencia isolated from wild Drosophila melanogaster.</title>
        <authorList>
            <person name="Galac M.R."/>
            <person name="Lazzaro B.P."/>
        </authorList>
    </citation>
    <scope>NUCLEOTIDE SEQUENCE [LARGE SCALE GENOMIC DNA]</scope>
    <source>
        <strain evidence="1 2">DSM 19968</strain>
    </source>
</reference>
<dbReference type="RefSeq" id="WP_008911795.1">
    <property type="nucleotide sequence ID" value="NZ_KB233222.1"/>
</dbReference>
<accession>K8WPX7</accession>
<dbReference type="Gene3D" id="2.60.40.10">
    <property type="entry name" value="Immunoglobulins"/>
    <property type="match status" value="1"/>
</dbReference>
<dbReference type="PATRIC" id="fig|1141662.3.peg.1800"/>
<keyword evidence="2" id="KW-1185">Reference proteome</keyword>
<dbReference type="Proteomes" id="UP000009336">
    <property type="component" value="Unassembled WGS sequence"/>
</dbReference>
<evidence type="ECO:0000313" key="2">
    <source>
        <dbReference type="Proteomes" id="UP000009336"/>
    </source>
</evidence>
<evidence type="ECO:0000313" key="1">
    <source>
        <dbReference type="EMBL" id="EKT61996.1"/>
    </source>
</evidence>
<comment type="caution">
    <text evidence="1">The sequence shown here is derived from an EMBL/GenBank/DDBJ whole genome shotgun (WGS) entry which is preliminary data.</text>
</comment>
<dbReference type="EMBL" id="AKKL01000022">
    <property type="protein sequence ID" value="EKT61996.1"/>
    <property type="molecule type" value="Genomic_DNA"/>
</dbReference>
<dbReference type="HOGENOM" id="CLU_106308_0_0_6"/>
<dbReference type="AlphaFoldDB" id="K8WPX7"/>
<name>K8WPX7_9GAMM</name>
<dbReference type="eggNOG" id="COG3121">
    <property type="taxonomic scope" value="Bacteria"/>
</dbReference>
<proteinExistence type="predicted"/>
<protein>
    <recommendedName>
        <fullName evidence="3">Fimbrial chaperone</fullName>
    </recommendedName>
</protein>
<dbReference type="STRING" id="1141662.OOA_08896"/>
<gene>
    <name evidence="1" type="ORF">OOA_08896</name>
</gene>
<dbReference type="InterPro" id="IPR013783">
    <property type="entry name" value="Ig-like_fold"/>
</dbReference>
<evidence type="ECO:0008006" key="3">
    <source>
        <dbReference type="Google" id="ProtNLM"/>
    </source>
</evidence>
<sequence length="215" mass="24407">MQINSSRLLFIICGLFSFEAWSAIDVIPKVLKLENEIGYFSIVNNGDNTEYIEVDVKRIVNPGVGYQKEKYVNLTEDKNPTLIYSPFKLVLSPHQIKKVKFKKIVNLESEEVYRVDVKPSVNPLIKSDNTASVIVNMGFSVILKNMPNKINKRFIFICKGNKDMVINKGNVHVSAKYIKGRKINNIENVYPGKSKWFEHGYVTIENESCAVSGGK</sequence>
<organism evidence="1 2">
    <name type="scientific">Providencia burhodogranariea DSM 19968</name>
    <dbReference type="NCBI Taxonomy" id="1141662"/>
    <lineage>
        <taxon>Bacteria</taxon>
        <taxon>Pseudomonadati</taxon>
        <taxon>Pseudomonadota</taxon>
        <taxon>Gammaproteobacteria</taxon>
        <taxon>Enterobacterales</taxon>
        <taxon>Morganellaceae</taxon>
        <taxon>Providencia</taxon>
    </lineage>
</organism>